<keyword evidence="2" id="KW-0235">DNA replication</keyword>
<dbReference type="AlphaFoldDB" id="A0A354Z057"/>
<proteinExistence type="inferred from homology"/>
<dbReference type="PANTHER" id="PTHR30153:SF2">
    <property type="entry name" value="REPLICATIVE DNA HELICASE"/>
    <property type="match status" value="1"/>
</dbReference>
<evidence type="ECO:0000313" key="12">
    <source>
        <dbReference type="EMBL" id="HBK53847.1"/>
    </source>
</evidence>
<evidence type="ECO:0000256" key="1">
    <source>
        <dbReference type="ARBA" id="ARBA00008428"/>
    </source>
</evidence>
<keyword evidence="4" id="KW-0378">Hydrolase</keyword>
<dbReference type="Pfam" id="PF00772">
    <property type="entry name" value="DnaB"/>
    <property type="match status" value="1"/>
</dbReference>
<evidence type="ECO:0000313" key="13">
    <source>
        <dbReference type="Proteomes" id="UP000263273"/>
    </source>
</evidence>
<evidence type="ECO:0000256" key="3">
    <source>
        <dbReference type="ARBA" id="ARBA00022741"/>
    </source>
</evidence>
<name>A0A354Z057_9FIRM</name>
<dbReference type="PANTHER" id="PTHR30153">
    <property type="entry name" value="REPLICATIVE DNA HELICASE DNAB"/>
    <property type="match status" value="1"/>
</dbReference>
<evidence type="ECO:0000256" key="7">
    <source>
        <dbReference type="ARBA" id="ARBA00023125"/>
    </source>
</evidence>
<feature type="domain" description="SF4 helicase" evidence="11">
    <location>
        <begin position="193"/>
        <end position="398"/>
    </location>
</feature>
<dbReference type="SUPFAM" id="SSF48024">
    <property type="entry name" value="N-terminal domain of DnaB helicase"/>
    <property type="match status" value="1"/>
</dbReference>
<evidence type="ECO:0000256" key="2">
    <source>
        <dbReference type="ARBA" id="ARBA00022705"/>
    </source>
</evidence>
<dbReference type="GO" id="GO:0003677">
    <property type="term" value="F:DNA binding"/>
    <property type="evidence" value="ECO:0007669"/>
    <property type="project" value="UniProtKB-KW"/>
</dbReference>
<dbReference type="EC" id="5.6.2.3" evidence="9"/>
<protein>
    <recommendedName>
        <fullName evidence="9">DNA 5'-3' helicase</fullName>
        <ecNumber evidence="9">5.6.2.3</ecNumber>
    </recommendedName>
</protein>
<dbReference type="InterPro" id="IPR036185">
    <property type="entry name" value="DNA_heli_DnaB-like_N_sf"/>
</dbReference>
<keyword evidence="5 12" id="KW-0347">Helicase</keyword>
<evidence type="ECO:0000256" key="6">
    <source>
        <dbReference type="ARBA" id="ARBA00022840"/>
    </source>
</evidence>
<comment type="catalytic activity">
    <reaction evidence="10">
        <text>ATP + H2O = ADP + phosphate + H(+)</text>
        <dbReference type="Rhea" id="RHEA:13065"/>
        <dbReference type="ChEBI" id="CHEBI:15377"/>
        <dbReference type="ChEBI" id="CHEBI:15378"/>
        <dbReference type="ChEBI" id="CHEBI:30616"/>
        <dbReference type="ChEBI" id="CHEBI:43474"/>
        <dbReference type="ChEBI" id="CHEBI:456216"/>
        <dbReference type="EC" id="5.6.2.3"/>
    </reaction>
</comment>
<evidence type="ECO:0000256" key="4">
    <source>
        <dbReference type="ARBA" id="ARBA00022801"/>
    </source>
</evidence>
<dbReference type="GO" id="GO:0016787">
    <property type="term" value="F:hydrolase activity"/>
    <property type="evidence" value="ECO:0007669"/>
    <property type="project" value="UniProtKB-KW"/>
</dbReference>
<dbReference type="STRING" id="378794.GCA_001570625_02627"/>
<dbReference type="GO" id="GO:0005524">
    <property type="term" value="F:ATP binding"/>
    <property type="evidence" value="ECO:0007669"/>
    <property type="project" value="UniProtKB-KW"/>
</dbReference>
<evidence type="ECO:0000256" key="8">
    <source>
        <dbReference type="ARBA" id="ARBA00023235"/>
    </source>
</evidence>
<dbReference type="InterPro" id="IPR007693">
    <property type="entry name" value="DNA_helicase_DnaB-like_N"/>
</dbReference>
<dbReference type="Gene3D" id="3.40.50.300">
    <property type="entry name" value="P-loop containing nucleotide triphosphate hydrolases"/>
    <property type="match status" value="1"/>
</dbReference>
<dbReference type="InterPro" id="IPR007694">
    <property type="entry name" value="DNA_helicase_DnaB-like_C"/>
</dbReference>
<evidence type="ECO:0000256" key="9">
    <source>
        <dbReference type="ARBA" id="ARBA00044969"/>
    </source>
</evidence>
<keyword evidence="8" id="KW-0413">Isomerase</keyword>
<dbReference type="Proteomes" id="UP000263273">
    <property type="component" value="Unassembled WGS sequence"/>
</dbReference>
<evidence type="ECO:0000259" key="11">
    <source>
        <dbReference type="PROSITE" id="PS51199"/>
    </source>
</evidence>
<dbReference type="EMBL" id="DNZF01000174">
    <property type="protein sequence ID" value="HBK53847.1"/>
    <property type="molecule type" value="Genomic_DNA"/>
</dbReference>
<dbReference type="InterPro" id="IPR027417">
    <property type="entry name" value="P-loop_NTPase"/>
</dbReference>
<comment type="similarity">
    <text evidence="1">Belongs to the helicase family. DnaB subfamily.</text>
</comment>
<comment type="caution">
    <text evidence="12">The sequence shown here is derived from an EMBL/GenBank/DDBJ whole genome shotgun (WGS) entry which is preliminary data.</text>
</comment>
<dbReference type="SUPFAM" id="SSF52540">
    <property type="entry name" value="P-loop containing nucleoside triphosphate hydrolases"/>
    <property type="match status" value="1"/>
</dbReference>
<dbReference type="PROSITE" id="PS51199">
    <property type="entry name" value="SF4_HELICASE"/>
    <property type="match status" value="1"/>
</dbReference>
<dbReference type="GO" id="GO:0006260">
    <property type="term" value="P:DNA replication"/>
    <property type="evidence" value="ECO:0007669"/>
    <property type="project" value="UniProtKB-KW"/>
</dbReference>
<sequence>MSLRKNEPSMEDYLIDLESERRVLSSMLHSEDACIEVYDLLSNADFYSPRHATIFDLAISLFEREIRPTLVELLKEGHSLGVFTNPRDIEELKYIVEQYIDDENIKYWIKRVKDKARLRKFEAFLKRNMQLLVEQQESDVEQVLMEAEEELTNLTALEIDDKIDSPADMASLGYSEVERRFLRLKEIRELHKGVLPLDGLPTGFDNLNHITLVYKAGDLIILGAQTGHGKTSFALHTSRAIAVDARKNLLYLNTEMSREQIALRWGSILSQIDHDRVRSGDISETELSIIFNGYSQLRESGFYSYPCPNLTPEKAISIARKFKAQKGIEMMIVDYVGRMDKLDPKLQEWQILEQIVKTLKMLAQNLKIVVMCLVQLNPDGSLQGAKRMKNECDLMLKLTPIPREELEEREELKNYINPNYYIHIDKNRDGRSGIRIPITFDLQKQIMGDARRVDE</sequence>
<dbReference type="Pfam" id="PF03796">
    <property type="entry name" value="DnaB_C"/>
    <property type="match status" value="1"/>
</dbReference>
<dbReference type="GO" id="GO:0005829">
    <property type="term" value="C:cytosol"/>
    <property type="evidence" value="ECO:0007669"/>
    <property type="project" value="TreeGrafter"/>
</dbReference>
<keyword evidence="6" id="KW-0067">ATP-binding</keyword>
<gene>
    <name evidence="12" type="ORF">DDZ44_07925</name>
</gene>
<keyword evidence="3" id="KW-0547">Nucleotide-binding</keyword>
<accession>A0A354Z057</accession>
<dbReference type="InterPro" id="IPR016136">
    <property type="entry name" value="DNA_helicase_N/primase_C"/>
</dbReference>
<keyword evidence="7" id="KW-0238">DNA-binding</keyword>
<dbReference type="GO" id="GO:0043139">
    <property type="term" value="F:5'-3' DNA helicase activity"/>
    <property type="evidence" value="ECO:0007669"/>
    <property type="project" value="UniProtKB-EC"/>
</dbReference>
<dbReference type="Gene3D" id="1.10.860.10">
    <property type="entry name" value="DNAb Helicase, Chain A"/>
    <property type="match status" value="1"/>
</dbReference>
<organism evidence="12 13">
    <name type="scientific">Syntrophomonas wolfei</name>
    <dbReference type="NCBI Taxonomy" id="863"/>
    <lineage>
        <taxon>Bacteria</taxon>
        <taxon>Bacillati</taxon>
        <taxon>Bacillota</taxon>
        <taxon>Clostridia</taxon>
        <taxon>Eubacteriales</taxon>
        <taxon>Syntrophomonadaceae</taxon>
        <taxon>Syntrophomonas</taxon>
    </lineage>
</organism>
<evidence type="ECO:0000256" key="10">
    <source>
        <dbReference type="ARBA" id="ARBA00048954"/>
    </source>
</evidence>
<evidence type="ECO:0000256" key="5">
    <source>
        <dbReference type="ARBA" id="ARBA00022806"/>
    </source>
</evidence>
<reference evidence="12 13" key="1">
    <citation type="journal article" date="2018" name="Nat. Biotechnol.">
        <title>A standardized bacterial taxonomy based on genome phylogeny substantially revises the tree of life.</title>
        <authorList>
            <person name="Parks D.H."/>
            <person name="Chuvochina M."/>
            <person name="Waite D.W."/>
            <person name="Rinke C."/>
            <person name="Skarshewski A."/>
            <person name="Chaumeil P.A."/>
            <person name="Hugenholtz P."/>
        </authorList>
    </citation>
    <scope>NUCLEOTIDE SEQUENCE [LARGE SCALE GENOMIC DNA]</scope>
    <source>
        <strain evidence="12">UBA10948</strain>
    </source>
</reference>